<gene>
    <name evidence="1" type="ORF">IFO66_14125</name>
</gene>
<sequence>MSTNLHAQHPDERVLVLFEAGLTVFERYAQAVQAIQGLLKERFGRTWSIVSSHGQEDIVWKQLDADVRSGSESVECAARVFDIFEAKEWTVVADEKGGRTASRIQLKPSSRNLLFVYPTDRVAFVRIPVWRDDRIDHESLCLVENEESLVRFMERVNVSGCDQQPSTMVKKTEVHSTQATQSPSVMKSMETAQYVTVNQYELPRSEFGIVADRSSWESYDSYESGQMVNLALDTLQFKLQRDCS</sequence>
<evidence type="ECO:0000313" key="2">
    <source>
        <dbReference type="Proteomes" id="UP000634529"/>
    </source>
</evidence>
<dbReference type="Proteomes" id="UP000634529">
    <property type="component" value="Unassembled WGS sequence"/>
</dbReference>
<proteinExistence type="predicted"/>
<accession>A0ABR9B0M1</accession>
<name>A0ABR9B0M1_9BACL</name>
<reference evidence="1 2" key="1">
    <citation type="submission" date="2020-09" db="EMBL/GenBank/DDBJ databases">
        <title>Paenibacillus sp. CAU 1523 isolated from sand of Haeundae Beach.</title>
        <authorList>
            <person name="Kim W."/>
        </authorList>
    </citation>
    <scope>NUCLEOTIDE SEQUENCE [LARGE SCALE GENOMIC DNA]</scope>
    <source>
        <strain evidence="1 2">CAU 1523</strain>
    </source>
</reference>
<evidence type="ECO:0000313" key="1">
    <source>
        <dbReference type="EMBL" id="MBD8499429.1"/>
    </source>
</evidence>
<dbReference type="RefSeq" id="WP_192025765.1">
    <property type="nucleotide sequence ID" value="NZ_JACYTN010000011.1"/>
</dbReference>
<protein>
    <submittedName>
        <fullName evidence="1">Uncharacterized protein</fullName>
    </submittedName>
</protein>
<keyword evidence="2" id="KW-1185">Reference proteome</keyword>
<organism evidence="1 2">
    <name type="scientific">Paenibacillus arenosi</name>
    <dbReference type="NCBI Taxonomy" id="2774142"/>
    <lineage>
        <taxon>Bacteria</taxon>
        <taxon>Bacillati</taxon>
        <taxon>Bacillota</taxon>
        <taxon>Bacilli</taxon>
        <taxon>Bacillales</taxon>
        <taxon>Paenibacillaceae</taxon>
        <taxon>Paenibacillus</taxon>
    </lineage>
</organism>
<comment type="caution">
    <text evidence="1">The sequence shown here is derived from an EMBL/GenBank/DDBJ whole genome shotgun (WGS) entry which is preliminary data.</text>
</comment>
<dbReference type="EMBL" id="JACYTN010000011">
    <property type="protein sequence ID" value="MBD8499429.1"/>
    <property type="molecule type" value="Genomic_DNA"/>
</dbReference>